<dbReference type="EMBL" id="ANIZ01003365">
    <property type="protein sequence ID" value="ETI33978.1"/>
    <property type="molecule type" value="Genomic_DNA"/>
</dbReference>
<evidence type="ECO:0000313" key="1">
    <source>
        <dbReference type="EMBL" id="ETI33978.1"/>
    </source>
</evidence>
<accession>V9E613</accession>
<gene>
    <name evidence="1" type="ORF">F443_19418</name>
</gene>
<protein>
    <submittedName>
        <fullName evidence="1">Uncharacterized protein</fullName>
    </submittedName>
</protein>
<organism evidence="1 2">
    <name type="scientific">Phytophthora nicotianae P1569</name>
    <dbReference type="NCBI Taxonomy" id="1317065"/>
    <lineage>
        <taxon>Eukaryota</taxon>
        <taxon>Sar</taxon>
        <taxon>Stramenopiles</taxon>
        <taxon>Oomycota</taxon>
        <taxon>Peronosporomycetes</taxon>
        <taxon>Peronosporales</taxon>
        <taxon>Peronosporaceae</taxon>
        <taxon>Phytophthora</taxon>
    </lineage>
</organism>
<dbReference type="Proteomes" id="UP000018721">
    <property type="component" value="Unassembled WGS sequence"/>
</dbReference>
<dbReference type="HOGENOM" id="CLU_1622256_0_0_1"/>
<name>V9E613_PHYNI</name>
<proteinExistence type="predicted"/>
<sequence>MSGIVRLHHTNSMTTYYTEKVAGSSMGYFSVIGDVFKRVPQSDTDIQSPSKLISKAASSMITTGRVAVFATDNSALCRAKQFQNLLGRVRKKPKSLRAMFCYRPAISCLGRNPPPDDQDSPLLGEALMVREQRARAAQPYHNMVALVCIADVIRECAVLVRALE</sequence>
<reference evidence="1 2" key="1">
    <citation type="submission" date="2013-11" db="EMBL/GenBank/DDBJ databases">
        <title>The Genome Sequence of Phytophthora parasitica P1569.</title>
        <authorList>
            <consortium name="The Broad Institute Genomics Platform"/>
            <person name="Russ C."/>
            <person name="Tyler B."/>
            <person name="Panabieres F."/>
            <person name="Shan W."/>
            <person name="Tripathy S."/>
            <person name="Grunwald N."/>
            <person name="Machado M."/>
            <person name="Johnson C.S."/>
            <person name="Arredondo F."/>
            <person name="Hong C."/>
            <person name="Coffey M."/>
            <person name="Young S.K."/>
            <person name="Zeng Q."/>
            <person name="Gargeya S."/>
            <person name="Fitzgerald M."/>
            <person name="Abouelleil A."/>
            <person name="Alvarado L."/>
            <person name="Chapman S.B."/>
            <person name="Gainer-Dewar J."/>
            <person name="Goldberg J."/>
            <person name="Griggs A."/>
            <person name="Gujja S."/>
            <person name="Hansen M."/>
            <person name="Howarth C."/>
            <person name="Imamovic A."/>
            <person name="Ireland A."/>
            <person name="Larimer J."/>
            <person name="McCowan C."/>
            <person name="Murphy C."/>
            <person name="Pearson M."/>
            <person name="Poon T.W."/>
            <person name="Priest M."/>
            <person name="Roberts A."/>
            <person name="Saif S."/>
            <person name="Shea T."/>
            <person name="Sykes S."/>
            <person name="Wortman J."/>
            <person name="Nusbaum C."/>
            <person name="Birren B."/>
        </authorList>
    </citation>
    <scope>NUCLEOTIDE SEQUENCE [LARGE SCALE GENOMIC DNA]</scope>
    <source>
        <strain evidence="1 2">P1569</strain>
    </source>
</reference>
<dbReference type="AlphaFoldDB" id="V9E613"/>
<comment type="caution">
    <text evidence="1">The sequence shown here is derived from an EMBL/GenBank/DDBJ whole genome shotgun (WGS) entry which is preliminary data.</text>
</comment>
<keyword evidence="2" id="KW-1185">Reference proteome</keyword>
<evidence type="ECO:0000313" key="2">
    <source>
        <dbReference type="Proteomes" id="UP000018721"/>
    </source>
</evidence>